<evidence type="ECO:0000313" key="2">
    <source>
        <dbReference type="EMBL" id="KAA1103221.1"/>
    </source>
</evidence>
<proteinExistence type="predicted"/>
<dbReference type="Proteomes" id="UP000324748">
    <property type="component" value="Unassembled WGS sequence"/>
</dbReference>
<gene>
    <name evidence="2" type="ORF">PGT21_010240</name>
</gene>
<reference evidence="2 3" key="1">
    <citation type="submission" date="2019-05" db="EMBL/GenBank/DDBJ databases">
        <title>Emergence of the Ug99 lineage of the wheat stem rust pathogen through somatic hybridization.</title>
        <authorList>
            <person name="Li F."/>
            <person name="Upadhyaya N.M."/>
            <person name="Sperschneider J."/>
            <person name="Matny O."/>
            <person name="Nguyen-Phuc H."/>
            <person name="Mago R."/>
            <person name="Raley C."/>
            <person name="Miller M.E."/>
            <person name="Silverstein K.A.T."/>
            <person name="Henningsen E."/>
            <person name="Hirsch C.D."/>
            <person name="Visser B."/>
            <person name="Pretorius Z.A."/>
            <person name="Steffenson B.J."/>
            <person name="Schwessinger B."/>
            <person name="Dodds P.N."/>
            <person name="Figueroa M."/>
        </authorList>
    </citation>
    <scope>NUCLEOTIDE SEQUENCE [LARGE SCALE GENOMIC DNA]</scope>
    <source>
        <strain evidence="2">21-0</strain>
    </source>
</reference>
<feature type="region of interest" description="Disordered" evidence="1">
    <location>
        <begin position="1"/>
        <end position="21"/>
    </location>
</feature>
<keyword evidence="3" id="KW-1185">Reference proteome</keyword>
<dbReference type="EMBL" id="VSWC01000042">
    <property type="protein sequence ID" value="KAA1103221.1"/>
    <property type="molecule type" value="Genomic_DNA"/>
</dbReference>
<feature type="compositionally biased region" description="Polar residues" evidence="1">
    <location>
        <begin position="1"/>
        <end position="10"/>
    </location>
</feature>
<dbReference type="AlphaFoldDB" id="A0A5B0PPR3"/>
<protein>
    <submittedName>
        <fullName evidence="2">Uncharacterized protein</fullName>
    </submittedName>
</protein>
<evidence type="ECO:0000256" key="1">
    <source>
        <dbReference type="SAM" id="MobiDB-lite"/>
    </source>
</evidence>
<sequence>MGMQPTQVAHQQWRRSHSEQAQLPREYLTRLSLSKKLGIELTICPTFPSSIIHRISTNPQPKLLARLSRKTNEPLEPTASIQNHQA</sequence>
<accession>A0A5B0PPR3</accession>
<name>A0A5B0PPR3_PUCGR</name>
<comment type="caution">
    <text evidence="2">The sequence shown here is derived from an EMBL/GenBank/DDBJ whole genome shotgun (WGS) entry which is preliminary data.</text>
</comment>
<organism evidence="2 3">
    <name type="scientific">Puccinia graminis f. sp. tritici</name>
    <dbReference type="NCBI Taxonomy" id="56615"/>
    <lineage>
        <taxon>Eukaryota</taxon>
        <taxon>Fungi</taxon>
        <taxon>Dikarya</taxon>
        <taxon>Basidiomycota</taxon>
        <taxon>Pucciniomycotina</taxon>
        <taxon>Pucciniomycetes</taxon>
        <taxon>Pucciniales</taxon>
        <taxon>Pucciniaceae</taxon>
        <taxon>Puccinia</taxon>
    </lineage>
</organism>
<evidence type="ECO:0000313" key="3">
    <source>
        <dbReference type="Proteomes" id="UP000324748"/>
    </source>
</evidence>